<proteinExistence type="predicted"/>
<organism evidence="1">
    <name type="scientific">uncultured marine microorganism HF4000_APKG10F17</name>
    <dbReference type="NCBI Taxonomy" id="455558"/>
    <lineage>
        <taxon>unclassified sequences</taxon>
        <taxon>environmental samples</taxon>
    </lineage>
</organism>
<dbReference type="EMBL" id="EU016666">
    <property type="protein sequence ID" value="ABZ10131.1"/>
    <property type="molecule type" value="Genomic_DNA"/>
</dbReference>
<dbReference type="AlphaFoldDB" id="B3TC22"/>
<sequence>MIAPIASRLKSIQRPASALTPSCWRRRKPQAFRCCNPDVRPDQRFIYFTVIGVATATAK</sequence>
<accession>B3TC22</accession>
<name>B3TC22_9ZZZZ</name>
<evidence type="ECO:0000313" key="1">
    <source>
        <dbReference type="EMBL" id="ABZ10131.1"/>
    </source>
</evidence>
<reference evidence="1" key="1">
    <citation type="journal article" date="2008" name="ISME J.">
        <title>Genomic patterns of recombination, clonal divergence and environment in marine microbial populations.</title>
        <authorList>
            <person name="Konstantinidis K.T."/>
            <person name="Delong E.F."/>
        </authorList>
    </citation>
    <scope>NUCLEOTIDE SEQUENCE</scope>
</reference>
<gene>
    <name evidence="1" type="ORF">ALOHA_HF4000APKG10F17ctg1g31</name>
</gene>
<protein>
    <submittedName>
        <fullName evidence="1">Uncharacterized protein</fullName>
    </submittedName>
</protein>